<proteinExistence type="predicted"/>
<dbReference type="PANTHER" id="PTHR33973:SF4">
    <property type="entry name" value="OS07G0153300 PROTEIN"/>
    <property type="match status" value="1"/>
</dbReference>
<organism evidence="1 2">
    <name type="scientific">Thiomicrorhabdus immobilis</name>
    <dbReference type="NCBI Taxonomy" id="2791037"/>
    <lineage>
        <taxon>Bacteria</taxon>
        <taxon>Pseudomonadati</taxon>
        <taxon>Pseudomonadota</taxon>
        <taxon>Gammaproteobacteria</taxon>
        <taxon>Thiotrichales</taxon>
        <taxon>Piscirickettsiaceae</taxon>
        <taxon>Thiomicrorhabdus</taxon>
    </lineage>
</organism>
<dbReference type="RefSeq" id="WP_237261824.1">
    <property type="nucleotide sequence ID" value="NZ_AP024202.1"/>
</dbReference>
<dbReference type="InterPro" id="IPR010775">
    <property type="entry name" value="DUF1365"/>
</dbReference>
<gene>
    <name evidence="1" type="ORF">THMIRHAM_21440</name>
</gene>
<keyword evidence="2" id="KW-1185">Reference proteome</keyword>
<protein>
    <submittedName>
        <fullName evidence="1">DUF1365 domain-containing protein</fullName>
    </submittedName>
</protein>
<dbReference type="Pfam" id="PF07103">
    <property type="entry name" value="DUF1365"/>
    <property type="match status" value="1"/>
</dbReference>
<name>A0ABN6D0D4_9GAMM</name>
<dbReference type="EMBL" id="AP024202">
    <property type="protein sequence ID" value="BCN94359.1"/>
    <property type="molecule type" value="Genomic_DNA"/>
</dbReference>
<sequence>MPSQIYLGQVMHQRFFPMQYQFRYGVMSLRVDIDQIETEAKKSTWLSLNRFNLFSLHFKDYGARQTDQAWRIWADSLLAEYGLPEPAHKIELVCFPRFMNIAFNPLAMWYAYDQQGKMIAIIGEVSNTFGQWHHYVLTDKGRPLADSIKAQAKKDFHVSPFIGMDCQYQFRFNKPSAHYKIGIYQTENSQQVLTATQVGQAQDLNDSNLLKAALKHPFNSLKVLWMIHWWAIKIWVKGGRFHRTPEQQVGIDYSHTEMHLC</sequence>
<dbReference type="PANTHER" id="PTHR33973">
    <property type="entry name" value="OS07G0153300 PROTEIN"/>
    <property type="match status" value="1"/>
</dbReference>
<dbReference type="Proteomes" id="UP001054820">
    <property type="component" value="Chromosome"/>
</dbReference>
<evidence type="ECO:0000313" key="1">
    <source>
        <dbReference type="EMBL" id="BCN94359.1"/>
    </source>
</evidence>
<accession>A0ABN6D0D4</accession>
<evidence type="ECO:0000313" key="2">
    <source>
        <dbReference type="Proteomes" id="UP001054820"/>
    </source>
</evidence>
<reference evidence="1" key="1">
    <citation type="journal article" date="2022" name="Arch. Microbiol.">
        <title>Thiomicrorhabdus immobilis sp. nov., a mesophilic sulfur-oxidizing bacterium isolated from sediment of a brackish lake in northern Japan.</title>
        <authorList>
            <person name="Kojima H."/>
            <person name="Mochizuki J."/>
            <person name="Kanda M."/>
            <person name="Watanabe T."/>
            <person name="Fukui M."/>
        </authorList>
    </citation>
    <scope>NUCLEOTIDE SEQUENCE</scope>
    <source>
        <strain evidence="1">Am19</strain>
    </source>
</reference>